<dbReference type="GO" id="GO:0005886">
    <property type="term" value="C:plasma membrane"/>
    <property type="evidence" value="ECO:0007669"/>
    <property type="project" value="TreeGrafter"/>
</dbReference>
<feature type="domain" description="CBS" evidence="10">
    <location>
        <begin position="211"/>
        <end position="271"/>
    </location>
</feature>
<sequence>MEEYREFAVLAVLIILSGFFSASETALTAFKRINLKDVGKKNAKVAKLLKNWLRKPNEMLTTILLGNNIVNILASSIATVFALKVIGDKVNETDAIFIVTSVLTIVILIFGEITPKIIAKNYSEKVSKVVISPIYYLSILFYPLVLVLTFISKIISKIFGINLSTNNLLITEEDIKSMVSVGEEEGVIEEEEKEMIHSIFGFGDRTAREVMVPRVSVFAIESNKLLSEVWDKIISMGLSRIPVYEGRIDNIIGVLYLKDILNVIKSKNIDLPVKNYIREAYFIPESKQIIELLQEFKRRRIHMSIVLDEYGGTLGIVTIEDVLEEIVGEINDEYDEGSEQIQKISENEFELDAVLDIGFVNKELEIDIPEQDDYDTLGGYIYYKLGDLPQKGTEIKGEKFDIIVKEIDNHRIEKVVLKKKNEDDGDEKN</sequence>
<dbReference type="InterPro" id="IPR046342">
    <property type="entry name" value="CBS_dom_sf"/>
</dbReference>
<evidence type="ECO:0000259" key="10">
    <source>
        <dbReference type="PROSITE" id="PS51371"/>
    </source>
</evidence>
<keyword evidence="4 8" id="KW-1133">Transmembrane helix</keyword>
<dbReference type="PANTHER" id="PTHR22777:SF17">
    <property type="entry name" value="UPF0053 PROTEIN SLL0260"/>
    <property type="match status" value="1"/>
</dbReference>
<keyword evidence="2 8" id="KW-0812">Transmembrane</keyword>
<dbReference type="InterPro" id="IPR002550">
    <property type="entry name" value="CNNM"/>
</dbReference>
<dbReference type="PROSITE" id="PS51371">
    <property type="entry name" value="CBS"/>
    <property type="match status" value="2"/>
</dbReference>
<dbReference type="Gene3D" id="3.30.465.10">
    <property type="match status" value="1"/>
</dbReference>
<dbReference type="Pfam" id="PF01595">
    <property type="entry name" value="CNNM"/>
    <property type="match status" value="1"/>
</dbReference>
<dbReference type="SMART" id="SM01091">
    <property type="entry name" value="CorC_HlyC"/>
    <property type="match status" value="1"/>
</dbReference>
<evidence type="ECO:0000313" key="12">
    <source>
        <dbReference type="EMBL" id="BDU50190.1"/>
    </source>
</evidence>
<dbReference type="InterPro" id="IPR016169">
    <property type="entry name" value="FAD-bd_PCMH_sub2"/>
</dbReference>
<evidence type="ECO:0000256" key="6">
    <source>
        <dbReference type="ARBA" id="ARBA00023136"/>
    </source>
</evidence>
<dbReference type="Proteomes" id="UP001321582">
    <property type="component" value="Chromosome"/>
</dbReference>
<evidence type="ECO:0000256" key="8">
    <source>
        <dbReference type="PROSITE-ProRule" id="PRU01193"/>
    </source>
</evidence>
<keyword evidence="3" id="KW-0677">Repeat</keyword>
<evidence type="ECO:0000256" key="5">
    <source>
        <dbReference type="ARBA" id="ARBA00023122"/>
    </source>
</evidence>
<evidence type="ECO:0000256" key="2">
    <source>
        <dbReference type="ARBA" id="ARBA00022692"/>
    </source>
</evidence>
<dbReference type="PANTHER" id="PTHR22777">
    <property type="entry name" value="HEMOLYSIN-RELATED"/>
    <property type="match status" value="1"/>
</dbReference>
<feature type="transmembrane region" description="Helical" evidence="9">
    <location>
        <begin position="95"/>
        <end position="114"/>
    </location>
</feature>
<dbReference type="SMART" id="SM00116">
    <property type="entry name" value="CBS"/>
    <property type="match status" value="2"/>
</dbReference>
<feature type="transmembrane region" description="Helical" evidence="9">
    <location>
        <begin position="59"/>
        <end position="83"/>
    </location>
</feature>
<dbReference type="EMBL" id="AP027059">
    <property type="protein sequence ID" value="BDU50190.1"/>
    <property type="molecule type" value="Genomic_DNA"/>
</dbReference>
<evidence type="ECO:0000256" key="4">
    <source>
        <dbReference type="ARBA" id="ARBA00022989"/>
    </source>
</evidence>
<dbReference type="InterPro" id="IPR000644">
    <property type="entry name" value="CBS_dom"/>
</dbReference>
<keyword evidence="5 7" id="KW-0129">CBS domain</keyword>
<keyword evidence="6 8" id="KW-0472">Membrane</keyword>
<dbReference type="CDD" id="cd04590">
    <property type="entry name" value="CBS_pair_CorC_HlyC_assoc"/>
    <property type="match status" value="1"/>
</dbReference>
<dbReference type="KEGG" id="haby:HLVA_07590"/>
<feature type="domain" description="CNNM transmembrane" evidence="11">
    <location>
        <begin position="1"/>
        <end position="192"/>
    </location>
</feature>
<proteinExistence type="predicted"/>
<evidence type="ECO:0000256" key="9">
    <source>
        <dbReference type="SAM" id="Phobius"/>
    </source>
</evidence>
<comment type="subcellular location">
    <subcellularLocation>
        <location evidence="1">Membrane</location>
        <topology evidence="1">Multi-pass membrane protein</topology>
    </subcellularLocation>
</comment>
<dbReference type="GO" id="GO:0050660">
    <property type="term" value="F:flavin adenine dinucleotide binding"/>
    <property type="evidence" value="ECO:0007669"/>
    <property type="project" value="InterPro"/>
</dbReference>
<feature type="domain" description="CBS" evidence="10">
    <location>
        <begin position="276"/>
        <end position="333"/>
    </location>
</feature>
<evidence type="ECO:0000256" key="1">
    <source>
        <dbReference type="ARBA" id="ARBA00004141"/>
    </source>
</evidence>
<reference evidence="12 13" key="1">
    <citation type="submission" date="2022-11" db="EMBL/GenBank/DDBJ databases">
        <title>Haliovirga abyssi gen. nov., sp. nov., a mesophilic fermentative bacterium isolated from the Iheya North hydrothermal field and the proposal of Haliovirgaceae fam. nov.</title>
        <authorList>
            <person name="Miyazaki U."/>
            <person name="Tame A."/>
            <person name="Miyazaki J."/>
            <person name="Takai K."/>
            <person name="Sawayama S."/>
            <person name="Kitajima M."/>
            <person name="Okamoto A."/>
            <person name="Nakagawa S."/>
        </authorList>
    </citation>
    <scope>NUCLEOTIDE SEQUENCE [LARGE SCALE GENOMIC DNA]</scope>
    <source>
        <strain evidence="12 13">IC12</strain>
    </source>
</reference>
<dbReference type="FunFam" id="3.10.580.10:FF:000002">
    <property type="entry name" value="Magnesium/cobalt efflux protein CorC"/>
    <property type="match status" value="1"/>
</dbReference>
<dbReference type="InterPro" id="IPR005170">
    <property type="entry name" value="Transptr-assoc_dom"/>
</dbReference>
<name>A0AAU9E1D9_9FUSO</name>
<gene>
    <name evidence="12" type="ORF">HLVA_07590</name>
</gene>
<keyword evidence="13" id="KW-1185">Reference proteome</keyword>
<protein>
    <submittedName>
        <fullName evidence="12">Membrane protein</fullName>
    </submittedName>
</protein>
<dbReference type="Pfam" id="PF00571">
    <property type="entry name" value="CBS"/>
    <property type="match status" value="2"/>
</dbReference>
<dbReference type="Gene3D" id="3.10.580.10">
    <property type="entry name" value="CBS-domain"/>
    <property type="match status" value="1"/>
</dbReference>
<dbReference type="AlphaFoldDB" id="A0AAU9E1D9"/>
<organism evidence="12 13">
    <name type="scientific">Haliovirga abyssi</name>
    <dbReference type="NCBI Taxonomy" id="2996794"/>
    <lineage>
        <taxon>Bacteria</taxon>
        <taxon>Fusobacteriati</taxon>
        <taxon>Fusobacteriota</taxon>
        <taxon>Fusobacteriia</taxon>
        <taxon>Fusobacteriales</taxon>
        <taxon>Haliovirgaceae</taxon>
        <taxon>Haliovirga</taxon>
    </lineage>
</organism>
<evidence type="ECO:0000259" key="11">
    <source>
        <dbReference type="PROSITE" id="PS51846"/>
    </source>
</evidence>
<feature type="transmembrane region" description="Helical" evidence="9">
    <location>
        <begin position="134"/>
        <end position="155"/>
    </location>
</feature>
<accession>A0AAU9E1D9</accession>
<dbReference type="PROSITE" id="PS51846">
    <property type="entry name" value="CNNM"/>
    <property type="match status" value="1"/>
</dbReference>
<dbReference type="InterPro" id="IPR036318">
    <property type="entry name" value="FAD-bd_PCMH-like_sf"/>
</dbReference>
<evidence type="ECO:0000256" key="7">
    <source>
        <dbReference type="PROSITE-ProRule" id="PRU00703"/>
    </source>
</evidence>
<dbReference type="Pfam" id="PF03471">
    <property type="entry name" value="CorC_HlyC"/>
    <property type="match status" value="1"/>
</dbReference>
<evidence type="ECO:0000313" key="13">
    <source>
        <dbReference type="Proteomes" id="UP001321582"/>
    </source>
</evidence>
<dbReference type="SUPFAM" id="SSF56176">
    <property type="entry name" value="FAD-binding/transporter-associated domain-like"/>
    <property type="match status" value="1"/>
</dbReference>
<dbReference type="SUPFAM" id="SSF54631">
    <property type="entry name" value="CBS-domain pair"/>
    <property type="match status" value="1"/>
</dbReference>
<evidence type="ECO:0000256" key="3">
    <source>
        <dbReference type="ARBA" id="ARBA00022737"/>
    </source>
</evidence>
<dbReference type="RefSeq" id="WP_307905122.1">
    <property type="nucleotide sequence ID" value="NZ_AP027059.1"/>
</dbReference>
<dbReference type="InterPro" id="IPR044751">
    <property type="entry name" value="Ion_transp-like_CBS"/>
</dbReference>